<evidence type="ECO:0000256" key="1">
    <source>
        <dbReference type="SAM" id="Phobius"/>
    </source>
</evidence>
<reference evidence="2 3" key="1">
    <citation type="submission" date="2020-08" db="EMBL/GenBank/DDBJ databases">
        <title>Sequencing the genomes of 1000 actinobacteria strains.</title>
        <authorList>
            <person name="Klenk H.-P."/>
        </authorList>
    </citation>
    <scope>NUCLEOTIDE SEQUENCE [LARGE SCALE GENOMIC DNA]</scope>
    <source>
        <strain evidence="2 3">DSM 44320</strain>
    </source>
</reference>
<dbReference type="EMBL" id="JACIBV010000001">
    <property type="protein sequence ID" value="MBB3731964.1"/>
    <property type="molecule type" value="Genomic_DNA"/>
</dbReference>
<keyword evidence="3" id="KW-1185">Reference proteome</keyword>
<evidence type="ECO:0000313" key="3">
    <source>
        <dbReference type="Proteomes" id="UP000579945"/>
    </source>
</evidence>
<feature type="transmembrane region" description="Helical" evidence="1">
    <location>
        <begin position="50"/>
        <end position="67"/>
    </location>
</feature>
<keyword evidence="1" id="KW-1133">Transmembrane helix</keyword>
<comment type="caution">
    <text evidence="2">The sequence shown here is derived from an EMBL/GenBank/DDBJ whole genome shotgun (WGS) entry which is preliminary data.</text>
</comment>
<dbReference type="AlphaFoldDB" id="A0A7W5YTZ7"/>
<organism evidence="2 3">
    <name type="scientific">Nonomuraea dietziae</name>
    <dbReference type="NCBI Taxonomy" id="65515"/>
    <lineage>
        <taxon>Bacteria</taxon>
        <taxon>Bacillati</taxon>
        <taxon>Actinomycetota</taxon>
        <taxon>Actinomycetes</taxon>
        <taxon>Streptosporangiales</taxon>
        <taxon>Streptosporangiaceae</taxon>
        <taxon>Nonomuraea</taxon>
    </lineage>
</organism>
<evidence type="ECO:0000313" key="2">
    <source>
        <dbReference type="EMBL" id="MBB3731964.1"/>
    </source>
</evidence>
<accession>A0A7W5YTZ7</accession>
<feature type="transmembrane region" description="Helical" evidence="1">
    <location>
        <begin position="128"/>
        <end position="148"/>
    </location>
</feature>
<gene>
    <name evidence="2" type="ORF">FHR33_007824</name>
</gene>
<protein>
    <submittedName>
        <fullName evidence="2">Uncharacterized protein</fullName>
    </submittedName>
</protein>
<dbReference type="RefSeq" id="WP_183658632.1">
    <property type="nucleotide sequence ID" value="NZ_BAAAXX010000053.1"/>
</dbReference>
<dbReference type="Proteomes" id="UP000579945">
    <property type="component" value="Unassembled WGS sequence"/>
</dbReference>
<sequence>MAAWGLLAAWTLHDAEELATMASWAREHRAELTERFPWIPEGVWELDQRHVTVAIGLMGALVASAAASGPKSALYRAAVASFGVHGVIHLAQAAAMRGYTPGAVTAPLVVIPYSVWAWRRLEDRRLPAWSWLLLPLALGGVHAAAHVLTKPRDRHF</sequence>
<keyword evidence="1" id="KW-0472">Membrane</keyword>
<dbReference type="InterPro" id="IPR025671">
    <property type="entry name" value="HXXEE"/>
</dbReference>
<proteinExistence type="predicted"/>
<feature type="transmembrane region" description="Helical" evidence="1">
    <location>
        <begin position="98"/>
        <end position="116"/>
    </location>
</feature>
<dbReference type="GeneID" id="95394021"/>
<keyword evidence="1" id="KW-0812">Transmembrane</keyword>
<dbReference type="Pfam" id="PF13787">
    <property type="entry name" value="HXXEE"/>
    <property type="match status" value="1"/>
</dbReference>
<name>A0A7W5YTZ7_9ACTN</name>